<dbReference type="PANTHER" id="PTHR12348:SF24">
    <property type="entry name" value="TSC22 DOMAIN FAMILY PROTEIN 3"/>
    <property type="match status" value="1"/>
</dbReference>
<feature type="region of interest" description="Disordered" evidence="9">
    <location>
        <begin position="1"/>
        <end position="33"/>
    </location>
</feature>
<evidence type="ECO:0000313" key="11">
    <source>
        <dbReference type="Proteomes" id="UP000472267"/>
    </source>
</evidence>
<keyword evidence="4" id="KW-0963">Cytoplasm</keyword>
<feature type="coiled-coil region" evidence="8">
    <location>
        <begin position="167"/>
        <end position="204"/>
    </location>
</feature>
<sequence>MKRIFWQQHPPSGASDSDPQLCPQRRPLSTPPLPVRRLQVAQKKPGTPVALRSHIKVKGHGSVVRESWPGALTMTSHSSRSGDPLTLPSKVTPCEPENQERSSIRCPPPGHTLPPVLQPCCSFSDGRSAQAANLSLLLFCHSGSCNSLLSIDTKVEQAMDLVKNHLMLAVREEVELLRERIRELQEKNQELERENHILRALTHNMTTQHNRRERTTS</sequence>
<dbReference type="Gene3D" id="1.20.5.490">
    <property type="entry name" value="Single helix bin"/>
    <property type="match status" value="1"/>
</dbReference>
<keyword evidence="5" id="KW-0597">Phosphoprotein</keyword>
<protein>
    <recommendedName>
        <fullName evidence="7">TSC22 domain family protein 3</fullName>
    </recommendedName>
</protein>
<keyword evidence="6" id="KW-0539">Nucleus</keyword>
<evidence type="ECO:0000256" key="4">
    <source>
        <dbReference type="ARBA" id="ARBA00022490"/>
    </source>
</evidence>
<dbReference type="InterPro" id="IPR047862">
    <property type="entry name" value="TSC22/BUN_CS"/>
</dbReference>
<evidence type="ECO:0000313" key="10">
    <source>
        <dbReference type="Ensembl" id="ENSSFAP00005010044.1"/>
    </source>
</evidence>
<dbReference type="Ensembl" id="ENSSFAT00005010500.1">
    <property type="protein sequence ID" value="ENSSFAP00005010044.1"/>
    <property type="gene ID" value="ENSSFAG00005005714.1"/>
</dbReference>
<comment type="subcellular location">
    <subcellularLocation>
        <location evidence="2">Cytoplasm</location>
    </subcellularLocation>
    <subcellularLocation>
        <location evidence="1">Nucleus</location>
    </subcellularLocation>
</comment>
<dbReference type="PROSITE" id="PS01289">
    <property type="entry name" value="TSC22"/>
    <property type="match status" value="1"/>
</dbReference>
<comment type="similarity">
    <text evidence="3">Belongs to the TSC-22/Dip/Bun family.</text>
</comment>
<evidence type="ECO:0000256" key="5">
    <source>
        <dbReference type="ARBA" id="ARBA00022553"/>
    </source>
</evidence>
<evidence type="ECO:0000256" key="1">
    <source>
        <dbReference type="ARBA" id="ARBA00004123"/>
    </source>
</evidence>
<dbReference type="GO" id="GO:0006357">
    <property type="term" value="P:regulation of transcription by RNA polymerase II"/>
    <property type="evidence" value="ECO:0007669"/>
    <property type="project" value="InterPro"/>
</dbReference>
<accession>A0A672GFL6</accession>
<dbReference type="Proteomes" id="UP000472267">
    <property type="component" value="Unassembled WGS sequence"/>
</dbReference>
<organism evidence="10 11">
    <name type="scientific">Salarias fasciatus</name>
    <name type="common">Jewelled blenny</name>
    <name type="synonym">Blennius fasciatus</name>
    <dbReference type="NCBI Taxonomy" id="181472"/>
    <lineage>
        <taxon>Eukaryota</taxon>
        <taxon>Metazoa</taxon>
        <taxon>Chordata</taxon>
        <taxon>Craniata</taxon>
        <taxon>Vertebrata</taxon>
        <taxon>Euteleostomi</taxon>
        <taxon>Actinopterygii</taxon>
        <taxon>Neopterygii</taxon>
        <taxon>Teleostei</taxon>
        <taxon>Neoteleostei</taxon>
        <taxon>Acanthomorphata</taxon>
        <taxon>Ovalentaria</taxon>
        <taxon>Blenniimorphae</taxon>
        <taxon>Blenniiformes</taxon>
        <taxon>Blennioidei</taxon>
        <taxon>Blenniidae</taxon>
        <taxon>Salariinae</taxon>
        <taxon>Salarias</taxon>
    </lineage>
</organism>
<name>A0A672GFL6_SALFA</name>
<evidence type="ECO:0000256" key="6">
    <source>
        <dbReference type="ARBA" id="ARBA00023242"/>
    </source>
</evidence>
<dbReference type="PANTHER" id="PTHR12348">
    <property type="entry name" value="TSC22"/>
    <property type="match status" value="1"/>
</dbReference>
<reference evidence="10" key="2">
    <citation type="submission" date="2025-09" db="UniProtKB">
        <authorList>
            <consortium name="Ensembl"/>
        </authorList>
    </citation>
    <scope>IDENTIFICATION</scope>
</reference>
<evidence type="ECO:0000256" key="3">
    <source>
        <dbReference type="ARBA" id="ARBA00007908"/>
    </source>
</evidence>
<dbReference type="InterPro" id="IPR000580">
    <property type="entry name" value="TSC22/Bun"/>
</dbReference>
<dbReference type="SUPFAM" id="SSF58026">
    <property type="entry name" value="Delta-sleep-inducing peptide immunoreactive peptide"/>
    <property type="match status" value="1"/>
</dbReference>
<evidence type="ECO:0000256" key="9">
    <source>
        <dbReference type="SAM" id="MobiDB-lite"/>
    </source>
</evidence>
<dbReference type="CDD" id="cd21936">
    <property type="entry name" value="ZIP_TSC22D"/>
    <property type="match status" value="1"/>
</dbReference>
<reference evidence="10" key="1">
    <citation type="submission" date="2025-08" db="UniProtKB">
        <authorList>
            <consortium name="Ensembl"/>
        </authorList>
    </citation>
    <scope>IDENTIFICATION</scope>
</reference>
<evidence type="ECO:0000256" key="8">
    <source>
        <dbReference type="SAM" id="Coils"/>
    </source>
</evidence>
<keyword evidence="11" id="KW-1185">Reference proteome</keyword>
<evidence type="ECO:0000256" key="2">
    <source>
        <dbReference type="ARBA" id="ARBA00004496"/>
    </source>
</evidence>
<keyword evidence="8" id="KW-0175">Coiled coil</keyword>
<dbReference type="AlphaFoldDB" id="A0A672GFL6"/>
<proteinExistence type="inferred from homology"/>
<gene>
    <name evidence="10" type="primary">zgc:153012</name>
</gene>
<dbReference type="Pfam" id="PF01166">
    <property type="entry name" value="TSC22"/>
    <property type="match status" value="1"/>
</dbReference>
<evidence type="ECO:0000256" key="7">
    <source>
        <dbReference type="ARBA" id="ARBA00039909"/>
    </source>
</evidence>
<dbReference type="GO" id="GO:0005634">
    <property type="term" value="C:nucleus"/>
    <property type="evidence" value="ECO:0007669"/>
    <property type="project" value="UniProtKB-SubCell"/>
</dbReference>
<dbReference type="GO" id="GO:0005737">
    <property type="term" value="C:cytoplasm"/>
    <property type="evidence" value="ECO:0007669"/>
    <property type="project" value="UniProtKB-SubCell"/>
</dbReference>